<dbReference type="AlphaFoldDB" id="A0A183GKH9"/>
<proteinExistence type="predicted"/>
<evidence type="ECO:0000313" key="1">
    <source>
        <dbReference type="EMBL" id="VDP37180.1"/>
    </source>
</evidence>
<evidence type="ECO:0000313" key="2">
    <source>
        <dbReference type="Proteomes" id="UP000050761"/>
    </source>
</evidence>
<name>A0A183GKH9_HELPZ</name>
<evidence type="ECO:0000313" key="3">
    <source>
        <dbReference type="WBParaSite" id="HPBE_0002319901-mRNA-1"/>
    </source>
</evidence>
<protein>
    <submittedName>
        <fullName evidence="3">ABC transmembrane type-1 domain-containing protein</fullName>
    </submittedName>
</protein>
<dbReference type="WBParaSite" id="HPBE_0002319901-mRNA-1">
    <property type="protein sequence ID" value="HPBE_0002319901-mRNA-1"/>
    <property type="gene ID" value="HPBE_0002319901"/>
</dbReference>
<organism evidence="2 3">
    <name type="scientific">Heligmosomoides polygyrus</name>
    <name type="common">Parasitic roundworm</name>
    <dbReference type="NCBI Taxonomy" id="6339"/>
    <lineage>
        <taxon>Eukaryota</taxon>
        <taxon>Metazoa</taxon>
        <taxon>Ecdysozoa</taxon>
        <taxon>Nematoda</taxon>
        <taxon>Chromadorea</taxon>
        <taxon>Rhabditida</taxon>
        <taxon>Rhabditina</taxon>
        <taxon>Rhabditomorpha</taxon>
        <taxon>Strongyloidea</taxon>
        <taxon>Heligmosomidae</taxon>
        <taxon>Heligmosomoides</taxon>
    </lineage>
</organism>
<keyword evidence="2" id="KW-1185">Reference proteome</keyword>
<sequence>MFRGSLQVATVGRFVQNKDVFGALFLLILLNGFRGPLSRLVSASTRSVITCIAGENRGEKVALAVNRTSAMFRRQTDPAASDYLAMSRAWPAADENPSLRRFC</sequence>
<gene>
    <name evidence="1" type="ORF">HPBE_LOCUS23198</name>
</gene>
<dbReference type="Proteomes" id="UP000050761">
    <property type="component" value="Unassembled WGS sequence"/>
</dbReference>
<dbReference type="EMBL" id="UZAH01034780">
    <property type="protein sequence ID" value="VDP37180.1"/>
    <property type="molecule type" value="Genomic_DNA"/>
</dbReference>
<reference evidence="1 2" key="1">
    <citation type="submission" date="2018-11" db="EMBL/GenBank/DDBJ databases">
        <authorList>
            <consortium name="Pathogen Informatics"/>
        </authorList>
    </citation>
    <scope>NUCLEOTIDE SEQUENCE [LARGE SCALE GENOMIC DNA]</scope>
</reference>
<reference evidence="3" key="2">
    <citation type="submission" date="2019-09" db="UniProtKB">
        <authorList>
            <consortium name="WormBaseParasite"/>
        </authorList>
    </citation>
    <scope>IDENTIFICATION</scope>
</reference>
<accession>A0A183GKH9</accession>
<accession>A0A3P8D1H8</accession>